<sequence length="552" mass="60245">MAKFTTRLDNFCFLPHNTSSSQSSIFLSRTSRKNLHLELIPSKHRLNSKVLCSIKDKENVKDEREKVGASSGGLVNGVRVEELDKKGGLGQESASGEADFDLVWPPWKNIPQRYKLIGTTSLAFVICNMDKVNLSIAIIPMSHQFGWNSSVAGLVQSSFFWGYALSQLPGGWLSKLFGGRKVLEIGVLAWSLSTALVPVLAGFMPGLLLTRILVGIGEGVSPSAATDLIARSIPLEERSRAVSFVFGGLSVGSVTGLLVAPTLIQNFGWESVFYIFGLLGIWWYSGFHFLGEEQALDAVKVEHVAPLRSANQHKSWNDSLKELDEMKNSWNSTLEELRVSLKDVPWKAFFRTPAVWAMIYAHFCGSWGHYTCLSWLPTFFSEELNLNLREAAWVSILPPLASVFVTSLAAQVADNLIANGVETTTVRKVCQAISFLSPATCMIISSLDLGLQPWEIVGILSCGLALSSFALSGLYCTHQDISPEYASILLGITNTVGAVPGIVGVALTGFLLDSTHSWGVSLFAPSIFFYLTGTIVWLAFASSKPQNFSESD</sequence>
<keyword evidence="5" id="KW-0809">Transit peptide</keyword>
<feature type="transmembrane region" description="Helical" evidence="9">
    <location>
        <begin position="241"/>
        <end position="260"/>
    </location>
</feature>
<keyword evidence="6 9" id="KW-1133">Transmembrane helix</keyword>
<evidence type="ECO:0000256" key="5">
    <source>
        <dbReference type="ARBA" id="ARBA00022946"/>
    </source>
</evidence>
<dbReference type="InterPro" id="IPR036259">
    <property type="entry name" value="MFS_trans_sf"/>
</dbReference>
<feature type="transmembrane region" description="Helical" evidence="9">
    <location>
        <begin position="396"/>
        <end position="417"/>
    </location>
</feature>
<evidence type="ECO:0000256" key="7">
    <source>
        <dbReference type="ARBA" id="ARBA00023136"/>
    </source>
</evidence>
<dbReference type="GO" id="GO:0031969">
    <property type="term" value="C:chloroplast membrane"/>
    <property type="evidence" value="ECO:0007669"/>
    <property type="project" value="UniProtKB-SubCell"/>
</dbReference>
<feature type="transmembrane region" description="Helical" evidence="9">
    <location>
        <begin position="272"/>
        <end position="290"/>
    </location>
</feature>
<evidence type="ECO:0000313" key="12">
    <source>
        <dbReference type="Proteomes" id="UP001165190"/>
    </source>
</evidence>
<evidence type="ECO:0000259" key="10">
    <source>
        <dbReference type="PROSITE" id="PS50850"/>
    </source>
</evidence>
<keyword evidence="7 9" id="KW-0472">Membrane</keyword>
<dbReference type="GO" id="GO:0005315">
    <property type="term" value="F:phosphate transmembrane transporter activity"/>
    <property type="evidence" value="ECO:0007669"/>
    <property type="project" value="UniProtKB-ARBA"/>
</dbReference>
<evidence type="ECO:0000256" key="2">
    <source>
        <dbReference type="ARBA" id="ARBA00022528"/>
    </source>
</evidence>
<keyword evidence="12" id="KW-1185">Reference proteome</keyword>
<dbReference type="CDD" id="cd17380">
    <property type="entry name" value="MFS_SLC17A9_like"/>
    <property type="match status" value="1"/>
</dbReference>
<evidence type="ECO:0000256" key="1">
    <source>
        <dbReference type="ARBA" id="ARBA00004508"/>
    </source>
</evidence>
<evidence type="ECO:0000313" key="11">
    <source>
        <dbReference type="EMBL" id="GMI81188.1"/>
    </source>
</evidence>
<evidence type="ECO:0000256" key="6">
    <source>
        <dbReference type="ARBA" id="ARBA00022989"/>
    </source>
</evidence>
<organism evidence="11 12">
    <name type="scientific">Hibiscus trionum</name>
    <name type="common">Flower of an hour</name>
    <dbReference type="NCBI Taxonomy" id="183268"/>
    <lineage>
        <taxon>Eukaryota</taxon>
        <taxon>Viridiplantae</taxon>
        <taxon>Streptophyta</taxon>
        <taxon>Embryophyta</taxon>
        <taxon>Tracheophyta</taxon>
        <taxon>Spermatophyta</taxon>
        <taxon>Magnoliopsida</taxon>
        <taxon>eudicotyledons</taxon>
        <taxon>Gunneridae</taxon>
        <taxon>Pentapetalae</taxon>
        <taxon>rosids</taxon>
        <taxon>malvids</taxon>
        <taxon>Malvales</taxon>
        <taxon>Malvaceae</taxon>
        <taxon>Malvoideae</taxon>
        <taxon>Hibiscus</taxon>
    </lineage>
</organism>
<feature type="transmembrane region" description="Helical" evidence="9">
    <location>
        <begin position="185"/>
        <end position="209"/>
    </location>
</feature>
<dbReference type="FunFam" id="1.20.1250.20:FF:000272">
    <property type="entry name" value="Probable anion transporter 6, chloroplastic"/>
    <property type="match status" value="1"/>
</dbReference>
<dbReference type="InterPro" id="IPR050382">
    <property type="entry name" value="MFS_Na/Anion_cotransporter"/>
</dbReference>
<dbReference type="FunFam" id="1.20.1250.20:FF:000213">
    <property type="entry name" value="Probable anion transporter 6, chloroplastic"/>
    <property type="match status" value="1"/>
</dbReference>
<dbReference type="PANTHER" id="PTHR11662:SF243">
    <property type="entry name" value="ANION TRANSPORTER 6, CHLOROPLASTIC-RELATED"/>
    <property type="match status" value="1"/>
</dbReference>
<feature type="transmembrane region" description="Helical" evidence="9">
    <location>
        <begin position="488"/>
        <end position="512"/>
    </location>
</feature>
<dbReference type="PANTHER" id="PTHR11662">
    <property type="entry name" value="SOLUTE CARRIER FAMILY 17"/>
    <property type="match status" value="1"/>
</dbReference>
<accession>A0A9W7HQX0</accession>
<dbReference type="Proteomes" id="UP001165190">
    <property type="component" value="Unassembled WGS sequence"/>
</dbReference>
<feature type="transmembrane region" description="Helical" evidence="9">
    <location>
        <begin position="456"/>
        <end position="476"/>
    </location>
</feature>
<feature type="transmembrane region" description="Helical" evidence="9">
    <location>
        <begin position="518"/>
        <end position="540"/>
    </location>
</feature>
<gene>
    <name evidence="11" type="ORF">HRI_001788100</name>
</gene>
<dbReference type="SUPFAM" id="SSF103473">
    <property type="entry name" value="MFS general substrate transporter"/>
    <property type="match status" value="1"/>
</dbReference>
<evidence type="ECO:0000256" key="3">
    <source>
        <dbReference type="ARBA" id="ARBA00022640"/>
    </source>
</evidence>
<comment type="subcellular location">
    <subcellularLocation>
        <location evidence="1">Plastid</location>
        <location evidence="1">Chloroplast membrane</location>
        <topology evidence="1">Multi-pass membrane protein</topology>
    </subcellularLocation>
</comment>
<evidence type="ECO:0000256" key="9">
    <source>
        <dbReference type="SAM" id="Phobius"/>
    </source>
</evidence>
<feature type="transmembrane region" description="Helical" evidence="9">
    <location>
        <begin position="145"/>
        <end position="165"/>
    </location>
</feature>
<dbReference type="EMBL" id="BSYR01000019">
    <property type="protein sequence ID" value="GMI81188.1"/>
    <property type="molecule type" value="Genomic_DNA"/>
</dbReference>
<proteinExistence type="inferred from homology"/>
<dbReference type="InterPro" id="IPR044777">
    <property type="entry name" value="SLC17A9-like"/>
</dbReference>
<comment type="similarity">
    <text evidence="8">Belongs to the major facilitator superfamily. Sodium/anion cotransporter (TC 2.A.1.14) family.</text>
</comment>
<keyword evidence="2" id="KW-0150">Chloroplast</keyword>
<dbReference type="Gene3D" id="1.20.1250.20">
    <property type="entry name" value="MFS general substrate transporter like domains"/>
    <property type="match status" value="2"/>
</dbReference>
<dbReference type="InterPro" id="IPR020846">
    <property type="entry name" value="MFS_dom"/>
</dbReference>
<dbReference type="AlphaFoldDB" id="A0A9W7HQX0"/>
<evidence type="ECO:0000256" key="4">
    <source>
        <dbReference type="ARBA" id="ARBA00022692"/>
    </source>
</evidence>
<dbReference type="PROSITE" id="PS50850">
    <property type="entry name" value="MFS"/>
    <property type="match status" value="1"/>
</dbReference>
<keyword evidence="3" id="KW-0934">Plastid</keyword>
<name>A0A9W7HQX0_HIBTR</name>
<dbReference type="InterPro" id="IPR011701">
    <property type="entry name" value="MFS"/>
</dbReference>
<reference evidence="11" key="1">
    <citation type="submission" date="2023-05" db="EMBL/GenBank/DDBJ databases">
        <title>Genome and transcriptome analyses reveal genes involved in the formation of fine ridges on petal epidermal cells in Hibiscus trionum.</title>
        <authorList>
            <person name="Koshimizu S."/>
            <person name="Masuda S."/>
            <person name="Ishii T."/>
            <person name="Shirasu K."/>
            <person name="Hoshino A."/>
            <person name="Arita M."/>
        </authorList>
    </citation>
    <scope>NUCLEOTIDE SEQUENCE</scope>
    <source>
        <strain evidence="11">Hamamatsu line</strain>
    </source>
</reference>
<keyword evidence="4 9" id="KW-0812">Transmembrane</keyword>
<protein>
    <submittedName>
        <fullName evidence="11">Phosphate transporter 45</fullName>
    </submittedName>
</protein>
<evidence type="ECO:0000256" key="8">
    <source>
        <dbReference type="ARBA" id="ARBA00024362"/>
    </source>
</evidence>
<dbReference type="Pfam" id="PF07690">
    <property type="entry name" value="MFS_1"/>
    <property type="match status" value="1"/>
</dbReference>
<feature type="domain" description="Major facilitator superfamily (MFS) profile" evidence="10">
    <location>
        <begin position="116"/>
        <end position="544"/>
    </location>
</feature>
<dbReference type="OrthoDB" id="2250022at2759"/>
<comment type="caution">
    <text evidence="11">The sequence shown here is derived from an EMBL/GenBank/DDBJ whole genome shotgun (WGS) entry which is preliminary data.</text>
</comment>